<dbReference type="PANTHER" id="PTHR18895:SF74">
    <property type="entry name" value="MTRF1L RELEASE FACTOR GLUTAMINE METHYLTRANSFERASE"/>
    <property type="match status" value="1"/>
</dbReference>
<dbReference type="AlphaFoldDB" id="A0AAD8YEG5"/>
<dbReference type="Proteomes" id="UP001224775">
    <property type="component" value="Unassembled WGS sequence"/>
</dbReference>
<dbReference type="CDD" id="cd02440">
    <property type="entry name" value="AdoMet_MTases"/>
    <property type="match status" value="1"/>
</dbReference>
<keyword evidence="3" id="KW-1185">Reference proteome</keyword>
<evidence type="ECO:0000313" key="3">
    <source>
        <dbReference type="Proteomes" id="UP001224775"/>
    </source>
</evidence>
<protein>
    <recommendedName>
        <fullName evidence="4">Calmodulin-lysine N-methyltransferase</fullName>
    </recommendedName>
</protein>
<evidence type="ECO:0000256" key="1">
    <source>
        <dbReference type="SAM" id="SignalP"/>
    </source>
</evidence>
<proteinExistence type="predicted"/>
<comment type="caution">
    <text evidence="2">The sequence shown here is derived from an EMBL/GenBank/DDBJ whole genome shotgun (WGS) entry which is preliminary data.</text>
</comment>
<organism evidence="2 3">
    <name type="scientific">Skeletonema marinoi</name>
    <dbReference type="NCBI Taxonomy" id="267567"/>
    <lineage>
        <taxon>Eukaryota</taxon>
        <taxon>Sar</taxon>
        <taxon>Stramenopiles</taxon>
        <taxon>Ochrophyta</taxon>
        <taxon>Bacillariophyta</taxon>
        <taxon>Coscinodiscophyceae</taxon>
        <taxon>Thalassiosirophycidae</taxon>
        <taxon>Thalassiosirales</taxon>
        <taxon>Skeletonemataceae</taxon>
        <taxon>Skeletonema</taxon>
        <taxon>Skeletonema marinoi-dohrnii complex</taxon>
    </lineage>
</organism>
<dbReference type="SUPFAM" id="SSF53335">
    <property type="entry name" value="S-adenosyl-L-methionine-dependent methyltransferases"/>
    <property type="match status" value="1"/>
</dbReference>
<sequence length="451" mass="49782">MMQPITAALLLVPLINGEDALISQRLKILPQTCASSNDATAVIQNLVQTGRTSKARLIANECLLLLNNNIYAAEFSSLLKCCPSSSDIIIETYKTSMEKLYENKDYLQTIIGNHNKEGGNTTLQSFRDTNCVDSDALTAEIEVQPFTPKNGDMLYTRGSKIIEQWNACCSFWSNSSASTCINDDFCCEIVEGSDHHLILPALREPNIHICLENSTEVIEIEQDGLLNLYDVSGVLWPAGYLLGLCLSNPVKCGVEEIFKAMSYVMQPQVLELGTGAGFAAIALSKTMRHHSNSPSVIATDVSKSALDLTVTNAYRNGVKEMIDAIEADYRDVASLLELKKTIILSRDNTSKQDQQGFDIIIGSSLQSLFDGTQDENAQLWLALDTLLSKSNPSAIVILSHVRSGSERIQVPNGTSPFELVRRIPGDRFYMKTRDGNNSDFELIVLRRRQVQ</sequence>
<reference evidence="2" key="1">
    <citation type="submission" date="2023-06" db="EMBL/GenBank/DDBJ databases">
        <title>Survivors Of The Sea: Transcriptome response of Skeletonema marinoi to long-term dormancy.</title>
        <authorList>
            <person name="Pinder M.I.M."/>
            <person name="Kourtchenko O."/>
            <person name="Robertson E.K."/>
            <person name="Larsson T."/>
            <person name="Maumus F."/>
            <person name="Osuna-Cruz C.M."/>
            <person name="Vancaester E."/>
            <person name="Stenow R."/>
            <person name="Vandepoele K."/>
            <person name="Ploug H."/>
            <person name="Bruchert V."/>
            <person name="Godhe A."/>
            <person name="Topel M."/>
        </authorList>
    </citation>
    <scope>NUCLEOTIDE SEQUENCE</scope>
    <source>
        <strain evidence="2">R05AC</strain>
    </source>
</reference>
<dbReference type="InterPro" id="IPR029063">
    <property type="entry name" value="SAM-dependent_MTases_sf"/>
</dbReference>
<dbReference type="PANTHER" id="PTHR18895">
    <property type="entry name" value="HEMK METHYLTRANSFERASE"/>
    <property type="match status" value="1"/>
</dbReference>
<dbReference type="InterPro" id="IPR050320">
    <property type="entry name" value="N5-glutamine_MTase"/>
</dbReference>
<name>A0AAD8YEG5_9STRA</name>
<dbReference type="InterPro" id="IPR019410">
    <property type="entry name" value="Methyltransf_16"/>
</dbReference>
<gene>
    <name evidence="2" type="ORF">QTG54_005328</name>
</gene>
<feature type="chain" id="PRO_5042234995" description="Calmodulin-lysine N-methyltransferase" evidence="1">
    <location>
        <begin position="18"/>
        <end position="451"/>
    </location>
</feature>
<dbReference type="EMBL" id="JATAAI010000008">
    <property type="protein sequence ID" value="KAK1743731.1"/>
    <property type="molecule type" value="Genomic_DNA"/>
</dbReference>
<keyword evidence="1" id="KW-0732">Signal</keyword>
<dbReference type="Pfam" id="PF10294">
    <property type="entry name" value="Methyltransf_16"/>
    <property type="match status" value="1"/>
</dbReference>
<feature type="signal peptide" evidence="1">
    <location>
        <begin position="1"/>
        <end position="17"/>
    </location>
</feature>
<accession>A0AAD8YEG5</accession>
<evidence type="ECO:0008006" key="4">
    <source>
        <dbReference type="Google" id="ProtNLM"/>
    </source>
</evidence>
<dbReference type="Gene3D" id="3.40.50.150">
    <property type="entry name" value="Vaccinia Virus protein VP39"/>
    <property type="match status" value="1"/>
</dbReference>
<evidence type="ECO:0000313" key="2">
    <source>
        <dbReference type="EMBL" id="KAK1743731.1"/>
    </source>
</evidence>